<dbReference type="PANTHER" id="PTHR31100:SF69">
    <property type="entry name" value="AT-HOOK MOTIF NUCLEAR-LOCALIZED PROTEIN 17-RELATED"/>
    <property type="match status" value="1"/>
</dbReference>
<evidence type="ECO:0000256" key="1">
    <source>
        <dbReference type="ARBA" id="ARBA00003687"/>
    </source>
</evidence>
<evidence type="ECO:0000256" key="4">
    <source>
        <dbReference type="ARBA" id="ARBA00023125"/>
    </source>
</evidence>
<organism evidence="9">
    <name type="scientific">Vitis vinifera</name>
    <name type="common">Grape</name>
    <dbReference type="NCBI Taxonomy" id="29760"/>
    <lineage>
        <taxon>Eukaryota</taxon>
        <taxon>Viridiplantae</taxon>
        <taxon>Streptophyta</taxon>
        <taxon>Embryophyta</taxon>
        <taxon>Tracheophyta</taxon>
        <taxon>Spermatophyta</taxon>
        <taxon>Magnoliopsida</taxon>
        <taxon>eudicotyledons</taxon>
        <taxon>Gunneridae</taxon>
        <taxon>Pentapetalae</taxon>
        <taxon>rosids</taxon>
        <taxon>Vitales</taxon>
        <taxon>Vitaceae</taxon>
        <taxon>Viteae</taxon>
        <taxon>Vitis</taxon>
    </lineage>
</organism>
<dbReference type="OrthoDB" id="782346at2759"/>
<dbReference type="AlphaFoldDB" id="A5B0M9"/>
<gene>
    <name evidence="9" type="ORF">VITISV_003550</name>
</gene>
<evidence type="ECO:0000256" key="6">
    <source>
        <dbReference type="ARBA" id="ARBA00023242"/>
    </source>
</evidence>
<keyword evidence="6" id="KW-0539">Nucleus</keyword>
<evidence type="ECO:0000259" key="8">
    <source>
        <dbReference type="PROSITE" id="PS51742"/>
    </source>
</evidence>
<keyword evidence="4" id="KW-0238">DNA-binding</keyword>
<comment type="function">
    <text evidence="1">Transcription factor that specifically binds AT-rich DNA sequences related to the nuclear matrix attachment regions (MARs).</text>
</comment>
<name>A5B0M9_VITVI</name>
<dbReference type="PROSITE" id="PS51742">
    <property type="entry name" value="PPC"/>
    <property type="match status" value="1"/>
</dbReference>
<feature type="region of interest" description="Disordered" evidence="7">
    <location>
        <begin position="133"/>
        <end position="227"/>
    </location>
</feature>
<comment type="subcellular location">
    <subcellularLocation>
        <location evidence="2">Nucleus</location>
    </subcellularLocation>
</comment>
<protein>
    <recommendedName>
        <fullName evidence="8">PPC domain-containing protein</fullName>
    </recommendedName>
</protein>
<proteinExistence type="predicted"/>
<keyword evidence="3" id="KW-0805">Transcription regulation</keyword>
<dbReference type="Pfam" id="PF03479">
    <property type="entry name" value="PCC"/>
    <property type="match status" value="1"/>
</dbReference>
<dbReference type="PANTHER" id="PTHR31100">
    <property type="entry name" value="AT-HOOK MOTIF NUCLEAR-LOCALIZED PROTEIN 15"/>
    <property type="match status" value="1"/>
</dbReference>
<feature type="compositionally biased region" description="Low complexity" evidence="7">
    <location>
        <begin position="173"/>
        <end position="193"/>
    </location>
</feature>
<dbReference type="Gene3D" id="3.30.1330.80">
    <property type="entry name" value="Hypothetical protein, similar to alpha- acetolactate decarboxylase, domain 2"/>
    <property type="match status" value="1"/>
</dbReference>
<dbReference type="InterPro" id="IPR014476">
    <property type="entry name" value="AHL15-29"/>
</dbReference>
<evidence type="ECO:0000256" key="3">
    <source>
        <dbReference type="ARBA" id="ARBA00023015"/>
    </source>
</evidence>
<dbReference type="GO" id="GO:0005634">
    <property type="term" value="C:nucleus"/>
    <property type="evidence" value="ECO:0007669"/>
    <property type="project" value="UniProtKB-SubCell"/>
</dbReference>
<evidence type="ECO:0000256" key="2">
    <source>
        <dbReference type="ARBA" id="ARBA00004123"/>
    </source>
</evidence>
<evidence type="ECO:0000313" key="9">
    <source>
        <dbReference type="EMBL" id="CAN74013.1"/>
    </source>
</evidence>
<dbReference type="InterPro" id="IPR005175">
    <property type="entry name" value="PPC_dom"/>
</dbReference>
<feature type="region of interest" description="Disordered" evidence="7">
    <location>
        <begin position="358"/>
        <end position="394"/>
    </location>
</feature>
<dbReference type="GO" id="GO:0003680">
    <property type="term" value="F:minor groove of adenine-thymine-rich DNA binding"/>
    <property type="evidence" value="ECO:0007669"/>
    <property type="project" value="InterPro"/>
</dbReference>
<dbReference type="SUPFAM" id="SSF117856">
    <property type="entry name" value="AF0104/ALDC/Ptd012-like"/>
    <property type="match status" value="1"/>
</dbReference>
<dbReference type="ExpressionAtlas" id="A5B0M9">
    <property type="expression patterns" value="baseline and differential"/>
</dbReference>
<dbReference type="CDD" id="cd11378">
    <property type="entry name" value="DUF296"/>
    <property type="match status" value="1"/>
</dbReference>
<feature type="domain" description="PPC" evidence="8">
    <location>
        <begin position="231"/>
        <end position="372"/>
    </location>
</feature>
<sequence>MRFVKNQGRMMMIPLNTNTGWSPRLHVTYRILSTPLPGKERRGKREEWGVGNEDWMGSSPGMSMEVSQIERVDKKIRKGCKIDLMAWQGFYDDHEIIHTLCVTDRRRRMKGEYVDGKNESNNMFAKLHQPHNFQQPLHPHHHHHLQQQQQPHHQHHFQISRECQTSEEDDSRSSGGATAVAAAGATTPTPTKPKSGDGDGATIEVVRRPRGRPPGSKNKPKPPVIITRDTEPAMSPYVLEVPGGVDIVEAIARFSRRRNIGLCVLNGSGTVANVTLRQPSTTPGATVTFHGRFDILSISATIIPQSASSPIPSSANGFTISLAGPQGQIVGGSVAGTLLAAGTVYVIAASFNNPSYHRLPGEDEVPNSGSGGNDGQSPPTGSGDSGHPPAEMSIYSCHLPSDVIWAPTARQPPPPPY</sequence>
<evidence type="ECO:0000256" key="5">
    <source>
        <dbReference type="ARBA" id="ARBA00023163"/>
    </source>
</evidence>
<reference evidence="9" key="1">
    <citation type="journal article" date="2007" name="PLoS ONE">
        <title>The first genome sequence of an elite grapevine cultivar (Pinot noir Vitis vinifera L.): coping with a highly heterozygous genome.</title>
        <authorList>
            <person name="Velasco R."/>
            <person name="Zharkikh A."/>
            <person name="Troggio M."/>
            <person name="Cartwright D.A."/>
            <person name="Cestaro A."/>
            <person name="Pruss D."/>
            <person name="Pindo M."/>
            <person name="FitzGerald L.M."/>
            <person name="Vezzulli S."/>
            <person name="Reid J."/>
            <person name="Malacarne G."/>
            <person name="Iliev D."/>
            <person name="Coppola G."/>
            <person name="Wardell B."/>
            <person name="Micheletti D."/>
            <person name="Macalma T."/>
            <person name="Facci M."/>
            <person name="Mitchell J.T."/>
            <person name="Perazzolli M."/>
            <person name="Eldredge G."/>
            <person name="Gatto P."/>
            <person name="Oyzerski R."/>
            <person name="Moretto M."/>
            <person name="Gutin N."/>
            <person name="Stefanini M."/>
            <person name="Chen Y."/>
            <person name="Segala C."/>
            <person name="Davenport C."/>
            <person name="Dematte L."/>
            <person name="Mraz A."/>
            <person name="Battilana J."/>
            <person name="Stormo K."/>
            <person name="Costa F."/>
            <person name="Tao Q."/>
            <person name="Si-Ammour A."/>
            <person name="Harkins T."/>
            <person name="Lackey A."/>
            <person name="Perbost C."/>
            <person name="Taillon B."/>
            <person name="Stella A."/>
            <person name="Solovyev V."/>
            <person name="Fawcett J.A."/>
            <person name="Sterck L."/>
            <person name="Vandepoele K."/>
            <person name="Grando S.M."/>
            <person name="Toppo S."/>
            <person name="Moser C."/>
            <person name="Lanchbury J."/>
            <person name="Bogden R."/>
            <person name="Skolnick M."/>
            <person name="Sgaramella V."/>
            <person name="Bhatnagar S.K."/>
            <person name="Fontana P."/>
            <person name="Gutin A."/>
            <person name="Van de Peer Y."/>
            <person name="Salamini F."/>
            <person name="Viola R."/>
        </authorList>
    </citation>
    <scope>NUCLEOTIDE SEQUENCE</scope>
</reference>
<accession>A5B0M9</accession>
<dbReference type="EMBL" id="AM442522">
    <property type="protein sequence ID" value="CAN74013.1"/>
    <property type="molecule type" value="Genomic_DNA"/>
</dbReference>
<keyword evidence="5" id="KW-0804">Transcription</keyword>
<dbReference type="FunFam" id="3.30.1330.80:FF:000006">
    <property type="entry name" value="AT-hook motif nuclear-localized protein"/>
    <property type="match status" value="1"/>
</dbReference>
<evidence type="ECO:0000256" key="7">
    <source>
        <dbReference type="SAM" id="MobiDB-lite"/>
    </source>
</evidence>